<dbReference type="InterPro" id="IPR011697">
    <property type="entry name" value="Peptidase_C26"/>
</dbReference>
<comment type="pathway">
    <text evidence="3">Protein modification; protein glycosylation.</text>
</comment>
<dbReference type="Pfam" id="PF07722">
    <property type="entry name" value="Peptidase_C26"/>
    <property type="match status" value="1"/>
</dbReference>
<dbReference type="GeneID" id="551379"/>
<comment type="similarity">
    <text evidence="18">Belongs to the glycosyltransferase group 1 family. Glycosyltransferase 33 subfamily.</text>
</comment>
<dbReference type="FunFam" id="3.40.50.880:FF:000024">
    <property type="entry name" value="Folate gamma-glutamyl hydrolase"/>
    <property type="match status" value="1"/>
</dbReference>
<evidence type="ECO:0000256" key="4">
    <source>
        <dbReference type="ARBA" id="ARBA00011083"/>
    </source>
</evidence>
<name>A0A7M7SQT3_APIME</name>
<evidence type="ECO:0000256" key="17">
    <source>
        <dbReference type="ARBA" id="ARBA00056362"/>
    </source>
</evidence>
<evidence type="ECO:0000256" key="20">
    <source>
        <dbReference type="PROSITE-ProRule" id="PRU00607"/>
    </source>
</evidence>
<evidence type="ECO:0000256" key="11">
    <source>
        <dbReference type="ARBA" id="ARBA00022801"/>
    </source>
</evidence>
<organism evidence="22">
    <name type="scientific">Apis mellifera</name>
    <name type="common">Honeybee</name>
    <dbReference type="NCBI Taxonomy" id="7460"/>
    <lineage>
        <taxon>Eukaryota</taxon>
        <taxon>Metazoa</taxon>
        <taxon>Ecdysozoa</taxon>
        <taxon>Arthropoda</taxon>
        <taxon>Hexapoda</taxon>
        <taxon>Insecta</taxon>
        <taxon>Pterygota</taxon>
        <taxon>Neoptera</taxon>
        <taxon>Endopterygota</taxon>
        <taxon>Hymenoptera</taxon>
        <taxon>Apocrita</taxon>
        <taxon>Aculeata</taxon>
        <taxon>Apoidea</taxon>
        <taxon>Anthophila</taxon>
        <taxon>Apidae</taxon>
        <taxon>Apis</taxon>
    </lineage>
</organism>
<comment type="function">
    <text evidence="17">Mannosyltransferase that operates in the biosynthetic pathway of dolichol-linked oligosaccharides, the glycan precursors employed in protein asparagine (N)-glycosylation. The assembly of dolichol-linked oligosaccharides begins on the cytosolic side of the endoplasmic reticulum membrane and finishes in its lumen. The sequential addition of sugars to dolichol pyrophosphate produces dolichol-linked oligosaccharides containing fourteen sugars, including two GlcNAcs, nine mannoses and three glucoses. Once assembled, the oligosaccharide is transferred from the lipid to nascent proteins by oligosaccharyltransferases. Catalyzes, on the cytoplasmic face of the endoplasmic reticulum, the addition of the first mannose residues to the dolichol-linked oligosaccharide chain, to produce Man1GlcNAc(2)-PP-dolichol core oligosaccharide. Man1GlcNAc(2)-PP-dolichol is a substrate for ALG2, the following enzyme in the biosynthetic pathway.</text>
</comment>
<gene>
    <name evidence="24" type="primary">LOC551379</name>
</gene>
<dbReference type="PROSITE" id="PS51275">
    <property type="entry name" value="PEPTIDASE_C26_GGH"/>
    <property type="match status" value="1"/>
</dbReference>
<dbReference type="OrthoDB" id="614844at2759"/>
<protein>
    <recommendedName>
        <fullName evidence="20">folate gamma-glutamyl hydrolase</fullName>
        <ecNumber evidence="20">3.4.19.9</ecNumber>
    </recommendedName>
</protein>
<evidence type="ECO:0000313" key="22">
    <source>
        <dbReference type="EnsemblMetazoa" id="XP_026299449"/>
    </source>
</evidence>
<dbReference type="InterPro" id="IPR029062">
    <property type="entry name" value="Class_I_gatase-like"/>
</dbReference>
<keyword evidence="6" id="KW-0597">Phosphoprotein</keyword>
<evidence type="ECO:0000256" key="1">
    <source>
        <dbReference type="ARBA" id="ARBA00004239"/>
    </source>
</evidence>
<dbReference type="GO" id="GO:0004578">
    <property type="term" value="F:chitobiosyldiphosphodolichol beta-mannosyltransferase activity"/>
    <property type="evidence" value="ECO:0007669"/>
    <property type="project" value="UniProtKB-EC"/>
</dbReference>
<feature type="domain" description="Glycosyl transferase family 1" evidence="21">
    <location>
        <begin position="262"/>
        <end position="417"/>
    </location>
</feature>
<evidence type="ECO:0000256" key="5">
    <source>
        <dbReference type="ARBA" id="ARBA00022525"/>
    </source>
</evidence>
<evidence type="ECO:0000256" key="9">
    <source>
        <dbReference type="ARBA" id="ARBA00022692"/>
    </source>
</evidence>
<dbReference type="PANTHER" id="PTHR13036:SF0">
    <property type="entry name" value="CHITOBIOSYLDIPHOSPHODOLICHOL BETA-MANNOSYLTRANSFERASE"/>
    <property type="match status" value="1"/>
</dbReference>
<evidence type="ECO:0000256" key="12">
    <source>
        <dbReference type="ARBA" id="ARBA00022824"/>
    </source>
</evidence>
<dbReference type="KEGG" id="ame:551379"/>
<sequence>MWNIYLFCAIFLILFIIRKLYLNIYSVHKNVCIIVLGDLGRSPRMQYHALSFAKEGFTIDIIGYPGSIPLREIRENPFIHIYYLYPFPKIENKLSPLLYYVIKTIWQTFNLSWFLFTKKLSNYILVQNPPSIPTIPICWFYSIIVGSQFIIDWHNYAYTLMALNLKDDHLLVRFARAIEMYFGSKANHNFCVSQTMKEDLQLKWKIIAEVLYDRPSNEFQPISLKEKHEFLLKLSYKYDIFKGPKENSTIFTECIKNEIKLSRKRPGFIISSTSWTEDEDFSILLNALQEYENSIVENLYNLPDLICIITGKGPLKNFYTAIIKLRNWKHVTIITPWLENEDYPKMLASADLGICLHTSSSGLDLPMKVIDMFGCELPVCAYNFKCLSELVKHNENGMVFLNDKELAIQLISWFEDFPNNNTQCKLDKKFREELHKFQKNRWHGIEDNIFLNNRPIIGILSQEISYSLNEKYPGKYDSYIAASYVKFIEGAGARVVPIWIGKNKSYYEELLSKINGVLWPGGSTYFNQSNGYADAGYMIYNIAKKMNKNGDYFPLFGICLGFELLTYVTANRVEHRTHCNSMNQQLPLEFTRGFRNSRMFGNTSSNVIDILKTKNVTGNYHKYCVTTKNLDDVGIKNKFRILSVNNDSTKIQFISSLEHVTLPFYALQFHPEKNLYEWIRGKKIPHGKDSTIIAQYFADFFVNEARKNNHKFDDEDEESRSLIYNYPVTYTGLKKSSFLQCYLFKKTDTI</sequence>
<comment type="similarity">
    <text evidence="4">Belongs to the peptidase C26 family.</text>
</comment>
<evidence type="ECO:0000313" key="24">
    <source>
        <dbReference type="RefSeq" id="XP_026299449.1"/>
    </source>
</evidence>
<dbReference type="Pfam" id="PF00534">
    <property type="entry name" value="Glycos_transf_1"/>
    <property type="match status" value="1"/>
</dbReference>
<comment type="subcellular location">
    <subcellularLocation>
        <location evidence="2">Endoplasmic reticulum membrane</location>
        <topology evidence="2">Single-pass membrane protein</topology>
    </subcellularLocation>
    <subcellularLocation>
        <location evidence="1">Secreted</location>
        <location evidence="1">Extracellular space</location>
    </subcellularLocation>
</comment>
<evidence type="ECO:0000256" key="3">
    <source>
        <dbReference type="ARBA" id="ARBA00004922"/>
    </source>
</evidence>
<keyword evidence="10" id="KW-0732">Signal</keyword>
<dbReference type="CDD" id="cd03816">
    <property type="entry name" value="GT33_ALG1-like"/>
    <property type="match status" value="1"/>
</dbReference>
<dbReference type="GO" id="GO:0034722">
    <property type="term" value="F:gamma-glutamyl-peptidase activity"/>
    <property type="evidence" value="ECO:0007669"/>
    <property type="project" value="UniProtKB-UniRule"/>
</dbReference>
<feature type="active site" description="Nucleophile" evidence="19 20">
    <location>
        <position position="559"/>
    </location>
</feature>
<evidence type="ECO:0000256" key="15">
    <source>
        <dbReference type="ARBA" id="ARBA00023136"/>
    </source>
</evidence>
<dbReference type="Gene3D" id="3.40.50.2000">
    <property type="entry name" value="Glycogen Phosphorylase B"/>
    <property type="match status" value="1"/>
</dbReference>
<dbReference type="EC" id="3.4.19.9" evidence="20"/>
<keyword evidence="12" id="KW-0256">Endoplasmic reticulum</keyword>
<keyword evidence="13" id="KW-0735">Signal-anchor</keyword>
<accession>A0A7M7SQT3</accession>
<keyword evidence="11 20" id="KW-0378">Hydrolase</keyword>
<dbReference type="SUPFAM" id="SSF53756">
    <property type="entry name" value="UDP-Glycosyltransferase/glycogen phosphorylase"/>
    <property type="match status" value="1"/>
</dbReference>
<keyword evidence="14" id="KW-1133">Transmembrane helix</keyword>
<evidence type="ECO:0000256" key="10">
    <source>
        <dbReference type="ARBA" id="ARBA00022729"/>
    </source>
</evidence>
<dbReference type="InterPro" id="IPR001296">
    <property type="entry name" value="Glyco_trans_1"/>
</dbReference>
<dbReference type="InterPro" id="IPR026051">
    <property type="entry name" value="ALG1-like"/>
</dbReference>
<dbReference type="SUPFAM" id="SSF52317">
    <property type="entry name" value="Class I glutamine amidotransferase-like"/>
    <property type="match status" value="1"/>
</dbReference>
<dbReference type="GO" id="GO:0005789">
    <property type="term" value="C:endoplasmic reticulum membrane"/>
    <property type="evidence" value="ECO:0007669"/>
    <property type="project" value="UniProtKB-SubCell"/>
</dbReference>
<accession>A0A8B8H975</accession>
<comment type="catalytic activity">
    <reaction evidence="20">
        <text>(6S)-5,6,7,8-tetrahydrofolyl-(gamma-L-Glu)(n) + (n-1) H2O = (6S)-5,6,7,8-tetrahydrofolate + (n-1) L-glutamate</text>
        <dbReference type="Rhea" id="RHEA:56784"/>
        <dbReference type="Rhea" id="RHEA-COMP:14738"/>
        <dbReference type="ChEBI" id="CHEBI:15377"/>
        <dbReference type="ChEBI" id="CHEBI:29985"/>
        <dbReference type="ChEBI" id="CHEBI:57453"/>
        <dbReference type="ChEBI" id="CHEBI:141005"/>
        <dbReference type="EC" id="3.4.19.9"/>
    </reaction>
</comment>
<evidence type="ECO:0000256" key="6">
    <source>
        <dbReference type="ARBA" id="ARBA00022553"/>
    </source>
</evidence>
<keyword evidence="8" id="KW-0808">Transferase</keyword>
<keyword evidence="15" id="KW-0472">Membrane</keyword>
<evidence type="ECO:0000256" key="13">
    <source>
        <dbReference type="ARBA" id="ARBA00022968"/>
    </source>
</evidence>
<keyword evidence="7" id="KW-0328">Glycosyltransferase</keyword>
<dbReference type="RefSeq" id="XP_026299449.1">
    <property type="nucleotide sequence ID" value="XM_026443664.1"/>
</dbReference>
<evidence type="ECO:0000256" key="19">
    <source>
        <dbReference type="PIRSR" id="PIRSR615527-1"/>
    </source>
</evidence>
<evidence type="ECO:0000256" key="8">
    <source>
        <dbReference type="ARBA" id="ARBA00022679"/>
    </source>
</evidence>
<dbReference type="Gene3D" id="3.40.50.880">
    <property type="match status" value="1"/>
</dbReference>
<dbReference type="EnsemblMetazoa" id="XM_026443664">
    <property type="protein sequence ID" value="XP_026299449"/>
    <property type="gene ID" value="LOC551379"/>
</dbReference>
<evidence type="ECO:0000256" key="7">
    <source>
        <dbReference type="ARBA" id="ARBA00022676"/>
    </source>
</evidence>
<dbReference type="GO" id="GO:0005576">
    <property type="term" value="C:extracellular region"/>
    <property type="evidence" value="ECO:0007669"/>
    <property type="project" value="UniProtKB-SubCell"/>
</dbReference>
<dbReference type="Proteomes" id="UP000005203">
    <property type="component" value="Linkage group LG11"/>
</dbReference>
<reference evidence="22" key="1">
    <citation type="submission" date="2021-01" db="UniProtKB">
        <authorList>
            <consortium name="EnsemblMetazoa"/>
        </authorList>
    </citation>
    <scope>IDENTIFICATION</scope>
    <source>
        <strain evidence="22">DH4</strain>
    </source>
</reference>
<keyword evidence="5" id="KW-0964">Secreted</keyword>
<keyword evidence="9" id="KW-0812">Transmembrane</keyword>
<evidence type="ECO:0000256" key="16">
    <source>
        <dbReference type="ARBA" id="ARBA00045071"/>
    </source>
</evidence>
<dbReference type="PROSITE" id="PS51273">
    <property type="entry name" value="GATASE_TYPE_1"/>
    <property type="match status" value="1"/>
</dbReference>
<evidence type="ECO:0000256" key="18">
    <source>
        <dbReference type="ARBA" id="ARBA00061237"/>
    </source>
</evidence>
<dbReference type="AlphaFoldDB" id="A0A7M7SQT3"/>
<dbReference type="PANTHER" id="PTHR13036">
    <property type="entry name" value="BETA1,4 MANNOSYLTRANSFERASE"/>
    <property type="match status" value="1"/>
</dbReference>
<dbReference type="FunFam" id="3.40.50.2000:FF:000096">
    <property type="entry name" value="ALG1, chitobiosyldiphosphodolichol beta-mannosyltransferase"/>
    <property type="match status" value="1"/>
</dbReference>
<evidence type="ECO:0000259" key="21">
    <source>
        <dbReference type="Pfam" id="PF00534"/>
    </source>
</evidence>
<keyword evidence="23" id="KW-1185">Reference proteome</keyword>
<evidence type="ECO:0000313" key="23">
    <source>
        <dbReference type="Proteomes" id="UP000005203"/>
    </source>
</evidence>
<evidence type="ECO:0000256" key="2">
    <source>
        <dbReference type="ARBA" id="ARBA00004389"/>
    </source>
</evidence>
<evidence type="ECO:0000256" key="14">
    <source>
        <dbReference type="ARBA" id="ARBA00022989"/>
    </source>
</evidence>
<feature type="active site" evidence="20">
    <location>
        <position position="670"/>
    </location>
</feature>
<reference evidence="24" key="2">
    <citation type="submission" date="2025-04" db="UniProtKB">
        <authorList>
            <consortium name="RefSeq"/>
        </authorList>
    </citation>
    <scope>IDENTIFICATION</scope>
    <source>
        <strain evidence="24">DH4</strain>
        <tissue evidence="24">Whole body</tissue>
    </source>
</reference>
<proteinExistence type="inferred from homology"/>
<dbReference type="InterPro" id="IPR015527">
    <property type="entry name" value="Pept_C26_g-glut_hydrolase"/>
</dbReference>
<feature type="active site" description="Proton donor" evidence="19">
    <location>
        <position position="670"/>
    </location>
</feature>
<comment type="catalytic activity">
    <reaction evidence="16">
        <text>an N,N'-diacetylchitobiosyl-diphospho-di-trans,poly-cis-dolichol + GDP-alpha-D-mannose = a beta-D-Man-(1-&gt;4)-beta-D-GlcNAc-(1-&gt;4)-alpha-D-GlcNAc-diphospho-di-trans,poly-cis-dolichol + GDP + H(+)</text>
        <dbReference type="Rhea" id="RHEA:13865"/>
        <dbReference type="Rhea" id="RHEA-COMP:19510"/>
        <dbReference type="Rhea" id="RHEA-COMP:19511"/>
        <dbReference type="ChEBI" id="CHEBI:15378"/>
        <dbReference type="ChEBI" id="CHEBI:57269"/>
        <dbReference type="ChEBI" id="CHEBI:57527"/>
        <dbReference type="ChEBI" id="CHEBI:58189"/>
        <dbReference type="ChEBI" id="CHEBI:58472"/>
        <dbReference type="EC" id="2.4.1.142"/>
    </reaction>
    <physiologicalReaction direction="left-to-right" evidence="16">
        <dbReference type="Rhea" id="RHEA:13866"/>
    </physiologicalReaction>
</comment>